<dbReference type="CDD" id="cd00096">
    <property type="entry name" value="Ig"/>
    <property type="match status" value="1"/>
</dbReference>
<dbReference type="GO" id="GO:0016020">
    <property type="term" value="C:membrane"/>
    <property type="evidence" value="ECO:0007669"/>
    <property type="project" value="UniProtKB-SubCell"/>
</dbReference>
<dbReference type="GO" id="GO:0098609">
    <property type="term" value="P:cell-cell adhesion"/>
    <property type="evidence" value="ECO:0007669"/>
    <property type="project" value="TreeGrafter"/>
</dbReference>
<dbReference type="Pfam" id="PF07679">
    <property type="entry name" value="I-set"/>
    <property type="match status" value="1"/>
</dbReference>
<dbReference type="OrthoDB" id="5970915at2759"/>
<dbReference type="FunFam" id="2.60.40.10:FF:000032">
    <property type="entry name" value="palladin isoform X1"/>
    <property type="match status" value="1"/>
</dbReference>
<gene>
    <name evidence="9" type="primary">LOC110984707</name>
</gene>
<keyword evidence="5" id="KW-1133">Transmembrane helix</keyword>
<evidence type="ECO:0000313" key="8">
    <source>
        <dbReference type="Proteomes" id="UP000694845"/>
    </source>
</evidence>
<proteinExistence type="predicted"/>
<evidence type="ECO:0000256" key="5">
    <source>
        <dbReference type="SAM" id="Phobius"/>
    </source>
</evidence>
<dbReference type="InterPro" id="IPR003599">
    <property type="entry name" value="Ig_sub"/>
</dbReference>
<organism evidence="8 9">
    <name type="scientific">Acanthaster planci</name>
    <name type="common">Crown-of-thorns starfish</name>
    <dbReference type="NCBI Taxonomy" id="133434"/>
    <lineage>
        <taxon>Eukaryota</taxon>
        <taxon>Metazoa</taxon>
        <taxon>Echinodermata</taxon>
        <taxon>Eleutherozoa</taxon>
        <taxon>Asterozoa</taxon>
        <taxon>Asteroidea</taxon>
        <taxon>Valvatacea</taxon>
        <taxon>Valvatida</taxon>
        <taxon>Acanthasteridae</taxon>
        <taxon>Acanthaster</taxon>
    </lineage>
</organism>
<dbReference type="Pfam" id="PF13927">
    <property type="entry name" value="Ig_3"/>
    <property type="match status" value="1"/>
</dbReference>
<dbReference type="Pfam" id="PF00047">
    <property type="entry name" value="ig"/>
    <property type="match status" value="1"/>
</dbReference>
<reference evidence="9" key="1">
    <citation type="submission" date="2025-08" db="UniProtKB">
        <authorList>
            <consortium name="RefSeq"/>
        </authorList>
    </citation>
    <scope>IDENTIFICATION</scope>
</reference>
<keyword evidence="5" id="KW-0812">Transmembrane</keyword>
<feature type="signal peptide" evidence="6">
    <location>
        <begin position="1"/>
        <end position="17"/>
    </location>
</feature>
<keyword evidence="8" id="KW-1185">Reference proteome</keyword>
<feature type="region of interest" description="Disordered" evidence="4">
    <location>
        <begin position="345"/>
        <end position="381"/>
    </location>
</feature>
<accession>A0A8B7Z7Q7</accession>
<keyword evidence="1" id="KW-0677">Repeat</keyword>
<dbReference type="SMART" id="SM00409">
    <property type="entry name" value="IG"/>
    <property type="match status" value="3"/>
</dbReference>
<dbReference type="PROSITE" id="PS50835">
    <property type="entry name" value="IG_LIKE"/>
    <property type="match status" value="3"/>
</dbReference>
<dbReference type="InterPro" id="IPR007110">
    <property type="entry name" value="Ig-like_dom"/>
</dbReference>
<evidence type="ECO:0000313" key="9">
    <source>
        <dbReference type="RefSeq" id="XP_022100830.1"/>
    </source>
</evidence>
<dbReference type="PANTHER" id="PTHR44170:SF6">
    <property type="entry name" value="CONTACTIN"/>
    <property type="match status" value="1"/>
</dbReference>
<dbReference type="RefSeq" id="XP_022100830.1">
    <property type="nucleotide sequence ID" value="XM_022245138.1"/>
</dbReference>
<protein>
    <submittedName>
        <fullName evidence="9">Basigin-like isoform X1</fullName>
    </submittedName>
</protein>
<dbReference type="GeneID" id="110984707"/>
<evidence type="ECO:0000256" key="4">
    <source>
        <dbReference type="SAM" id="MobiDB-lite"/>
    </source>
</evidence>
<evidence type="ECO:0000256" key="3">
    <source>
        <dbReference type="ARBA" id="ARBA00023319"/>
    </source>
</evidence>
<keyword evidence="5" id="KW-0472">Membrane</keyword>
<dbReference type="PANTHER" id="PTHR44170">
    <property type="entry name" value="PROTEIN SIDEKICK"/>
    <property type="match status" value="1"/>
</dbReference>
<dbReference type="KEGG" id="aplc:110984707"/>
<evidence type="ECO:0000256" key="6">
    <source>
        <dbReference type="SAM" id="SignalP"/>
    </source>
</evidence>
<dbReference type="Gene3D" id="2.60.40.10">
    <property type="entry name" value="Immunoglobulins"/>
    <property type="match status" value="3"/>
</dbReference>
<dbReference type="InterPro" id="IPR003598">
    <property type="entry name" value="Ig_sub2"/>
</dbReference>
<sequence length="381" mass="41785">MRLLVLLVGGFVSLCLGEEASGGMGSGNVKVAPPVLTATVGDNAEFVCTATPLEAGQEIKWTKEDGEGNELFPITNGTTGFKIKTVYLADAVESTLRVLDVHVDNSGSYFCKYGSSRFEGALTVNYDGFVEINGSRVIDGETDKKFTCLVDGSASYEVTWRKNGTFVLPDKRLPQIEIQGSTMTIKKASVDHDRGHYSCEALYNNTIVSAEITVGGVLRLKAPNSIKFTEGERARFECIALYPKGDPEPSFTWMIGNETVNNGGRFEIKHSKWDIGSVLHMTDVVFSDAGNYTCIATSNVTTVQHTILLRVRDRLAALWPFIGIMSEVIILIIIIFIHEKCTQGDDVGEEEEEEDASEPIKEKEKISVDGEGDMRMRSNKP</sequence>
<feature type="domain" description="Ig-like" evidence="7">
    <location>
        <begin position="27"/>
        <end position="123"/>
    </location>
</feature>
<feature type="compositionally biased region" description="Basic and acidic residues" evidence="4">
    <location>
        <begin position="358"/>
        <end position="381"/>
    </location>
</feature>
<dbReference type="InterPro" id="IPR013783">
    <property type="entry name" value="Ig-like_fold"/>
</dbReference>
<evidence type="ECO:0000259" key="7">
    <source>
        <dbReference type="PROSITE" id="PS50835"/>
    </source>
</evidence>
<feature type="compositionally biased region" description="Acidic residues" evidence="4">
    <location>
        <begin position="346"/>
        <end position="357"/>
    </location>
</feature>
<feature type="domain" description="Ig-like" evidence="7">
    <location>
        <begin position="139"/>
        <end position="215"/>
    </location>
</feature>
<dbReference type="AlphaFoldDB" id="A0A8B7Z7Q7"/>
<keyword evidence="6" id="KW-0732">Signal</keyword>
<feature type="chain" id="PRO_5034418857" evidence="6">
    <location>
        <begin position="18"/>
        <end position="381"/>
    </location>
</feature>
<feature type="transmembrane region" description="Helical" evidence="5">
    <location>
        <begin position="317"/>
        <end position="337"/>
    </location>
</feature>
<dbReference type="InterPro" id="IPR036179">
    <property type="entry name" value="Ig-like_dom_sf"/>
</dbReference>
<dbReference type="InterPro" id="IPR013151">
    <property type="entry name" value="Immunoglobulin_dom"/>
</dbReference>
<dbReference type="SUPFAM" id="SSF48726">
    <property type="entry name" value="Immunoglobulin"/>
    <property type="match status" value="3"/>
</dbReference>
<dbReference type="Proteomes" id="UP000694845">
    <property type="component" value="Unplaced"/>
</dbReference>
<dbReference type="SMART" id="SM00408">
    <property type="entry name" value="IGc2"/>
    <property type="match status" value="3"/>
</dbReference>
<feature type="domain" description="Ig-like" evidence="7">
    <location>
        <begin position="230"/>
        <end position="304"/>
    </location>
</feature>
<dbReference type="InterPro" id="IPR013098">
    <property type="entry name" value="Ig_I-set"/>
</dbReference>
<evidence type="ECO:0000256" key="2">
    <source>
        <dbReference type="ARBA" id="ARBA00023157"/>
    </source>
</evidence>
<keyword evidence="2" id="KW-1015">Disulfide bond</keyword>
<name>A0A8B7Z7Q7_ACAPL</name>
<evidence type="ECO:0000256" key="1">
    <source>
        <dbReference type="ARBA" id="ARBA00022737"/>
    </source>
</evidence>
<keyword evidence="3" id="KW-0393">Immunoglobulin domain</keyword>